<keyword evidence="4" id="KW-1185">Reference proteome</keyword>
<feature type="domain" description="FHA" evidence="2">
    <location>
        <begin position="137"/>
        <end position="186"/>
    </location>
</feature>
<proteinExistence type="predicted"/>
<dbReference type="Pfam" id="PF00498">
    <property type="entry name" value="FHA"/>
    <property type="match status" value="1"/>
</dbReference>
<feature type="transmembrane region" description="Helical" evidence="1">
    <location>
        <begin position="21"/>
        <end position="46"/>
    </location>
</feature>
<dbReference type="Gene3D" id="2.60.200.20">
    <property type="match status" value="1"/>
</dbReference>
<evidence type="ECO:0000259" key="2">
    <source>
        <dbReference type="PROSITE" id="PS50006"/>
    </source>
</evidence>
<dbReference type="CDD" id="cd00060">
    <property type="entry name" value="FHA"/>
    <property type="match status" value="1"/>
</dbReference>
<dbReference type="PROSITE" id="PS50006">
    <property type="entry name" value="FHA_DOMAIN"/>
    <property type="match status" value="1"/>
</dbReference>
<dbReference type="EMBL" id="JACNEP010000014">
    <property type="protein sequence ID" value="MBC3767210.1"/>
    <property type="molecule type" value="Genomic_DNA"/>
</dbReference>
<reference evidence="3" key="1">
    <citation type="journal article" date="2018" name="Int. J. Syst. Evol. Microbiol.">
        <title>Neptunicella marina gen. nov., sp. nov., isolated from surface seawater.</title>
        <authorList>
            <person name="Liu X."/>
            <person name="Lai Q."/>
            <person name="Du Y."/>
            <person name="Zhang X."/>
            <person name="Liu Z."/>
            <person name="Sun F."/>
            <person name="Shao Z."/>
        </authorList>
    </citation>
    <scope>NUCLEOTIDE SEQUENCE</scope>
    <source>
        <strain evidence="3">S27-2</strain>
    </source>
</reference>
<comment type="caution">
    <text evidence="3">The sequence shown here is derived from an EMBL/GenBank/DDBJ whole genome shotgun (WGS) entry which is preliminary data.</text>
</comment>
<dbReference type="SMART" id="SM00240">
    <property type="entry name" value="FHA"/>
    <property type="match status" value="1"/>
</dbReference>
<feature type="transmembrane region" description="Helical" evidence="1">
    <location>
        <begin position="52"/>
        <end position="74"/>
    </location>
</feature>
<dbReference type="AlphaFoldDB" id="A0A8J6M0E0"/>
<protein>
    <submittedName>
        <fullName evidence="3">FHA domain-containing protein</fullName>
    </submittedName>
</protein>
<dbReference type="InterPro" id="IPR008984">
    <property type="entry name" value="SMAD_FHA_dom_sf"/>
</dbReference>
<dbReference type="RefSeq" id="WP_186507724.1">
    <property type="nucleotide sequence ID" value="NZ_JACNEP010000014.1"/>
</dbReference>
<gene>
    <name evidence="3" type="ORF">H8B19_15120</name>
</gene>
<evidence type="ECO:0000256" key="1">
    <source>
        <dbReference type="SAM" id="Phobius"/>
    </source>
</evidence>
<accession>A0A8J6M0E0</accession>
<keyword evidence="1" id="KW-0812">Transmembrane</keyword>
<dbReference type="SUPFAM" id="SSF49879">
    <property type="entry name" value="SMAD/FHA domain"/>
    <property type="match status" value="1"/>
</dbReference>
<name>A0A8J6M0E0_9ALTE</name>
<reference evidence="3" key="2">
    <citation type="submission" date="2020-08" db="EMBL/GenBank/DDBJ databases">
        <authorList>
            <person name="Lai Q."/>
        </authorList>
    </citation>
    <scope>NUCLEOTIDE SEQUENCE</scope>
    <source>
        <strain evidence="3">S27-2</strain>
    </source>
</reference>
<keyword evidence="1" id="KW-0472">Membrane</keyword>
<dbReference type="Proteomes" id="UP000601768">
    <property type="component" value="Unassembled WGS sequence"/>
</dbReference>
<keyword evidence="1" id="KW-1133">Transmembrane helix</keyword>
<evidence type="ECO:0000313" key="4">
    <source>
        <dbReference type="Proteomes" id="UP000601768"/>
    </source>
</evidence>
<sequence length="227" mass="26662">MNRLGRQKLLSFYDNIRHRKIISTSLLYIVTCWVILQVCSITFPIFEFDNRYFHWLLIAFIVLFPVVLVFSWFYNFSIKGLVKVVPFCDRRSLNNMAPFIDRRVHNKQTKTKVHEGWFLYAESGPLEGLEYQISHDIIIGRAVECDLTLLRSYISRHHAKISIKDNKMTVEDLHSANGTLVNGEKICRQQQVHNGDELKFKDIVFTVREYVSRIEHNALLDNTVLLD</sequence>
<evidence type="ECO:0000313" key="3">
    <source>
        <dbReference type="EMBL" id="MBC3767210.1"/>
    </source>
</evidence>
<dbReference type="InterPro" id="IPR000253">
    <property type="entry name" value="FHA_dom"/>
</dbReference>
<organism evidence="3 4">
    <name type="scientific">Neptunicella marina</name>
    <dbReference type="NCBI Taxonomy" id="2125989"/>
    <lineage>
        <taxon>Bacteria</taxon>
        <taxon>Pseudomonadati</taxon>
        <taxon>Pseudomonadota</taxon>
        <taxon>Gammaproteobacteria</taxon>
        <taxon>Alteromonadales</taxon>
        <taxon>Alteromonadaceae</taxon>
        <taxon>Neptunicella</taxon>
    </lineage>
</organism>